<evidence type="ECO:0000256" key="1">
    <source>
        <dbReference type="SAM" id="MobiDB-lite"/>
    </source>
</evidence>
<gene>
    <name evidence="2" type="ORF">P3X46_001623</name>
</gene>
<evidence type="ECO:0000313" key="3">
    <source>
        <dbReference type="Proteomes" id="UP001174677"/>
    </source>
</evidence>
<organism evidence="2 3">
    <name type="scientific">Hevea brasiliensis</name>
    <name type="common">Para rubber tree</name>
    <name type="synonym">Siphonia brasiliensis</name>
    <dbReference type="NCBI Taxonomy" id="3981"/>
    <lineage>
        <taxon>Eukaryota</taxon>
        <taxon>Viridiplantae</taxon>
        <taxon>Streptophyta</taxon>
        <taxon>Embryophyta</taxon>
        <taxon>Tracheophyta</taxon>
        <taxon>Spermatophyta</taxon>
        <taxon>Magnoliopsida</taxon>
        <taxon>eudicotyledons</taxon>
        <taxon>Gunneridae</taxon>
        <taxon>Pentapetalae</taxon>
        <taxon>rosids</taxon>
        <taxon>fabids</taxon>
        <taxon>Malpighiales</taxon>
        <taxon>Euphorbiaceae</taxon>
        <taxon>Crotonoideae</taxon>
        <taxon>Micrandreae</taxon>
        <taxon>Hevea</taxon>
    </lineage>
</organism>
<dbReference type="InterPro" id="IPR040256">
    <property type="entry name" value="At4g02000-like"/>
</dbReference>
<comment type="caution">
    <text evidence="2">The sequence shown here is derived from an EMBL/GenBank/DDBJ whole genome shotgun (WGS) entry which is preliminary data.</text>
</comment>
<keyword evidence="3" id="KW-1185">Reference proteome</keyword>
<sequence length="180" mass="19863">MGSYLLAQPWSVDFDMSNNEVQSVVVWIHLPGLLIHLYHKQVLRAIGDVVGNVVKVDYNTSDILRGKFARLAISVNLKEPLVAKFLINGREQLVDYEYLPDVCFHYGRYGHNSQLYMIRKEQVGVDGSKNNGGESGSGGGNDDEGNNGKGEFGPWMVVSRRGGRAPRTVAHVEGKGGSRF</sequence>
<evidence type="ECO:0000313" key="2">
    <source>
        <dbReference type="EMBL" id="KAJ9190417.1"/>
    </source>
</evidence>
<reference evidence="2" key="1">
    <citation type="journal article" date="2023" name="Plant Biotechnol. J.">
        <title>Chromosome-level wild Hevea brasiliensis genome provides new tools for genomic-assisted breeding and valuable loci to elevate rubber yield.</title>
        <authorList>
            <person name="Cheng H."/>
            <person name="Song X."/>
            <person name="Hu Y."/>
            <person name="Wu T."/>
            <person name="Yang Q."/>
            <person name="An Z."/>
            <person name="Feng S."/>
            <person name="Deng Z."/>
            <person name="Wu W."/>
            <person name="Zeng X."/>
            <person name="Tu M."/>
            <person name="Wang X."/>
            <person name="Huang H."/>
        </authorList>
    </citation>
    <scope>NUCLEOTIDE SEQUENCE</scope>
    <source>
        <strain evidence="2">MT/VB/25A 57/8</strain>
    </source>
</reference>
<dbReference type="PANTHER" id="PTHR31286:SF99">
    <property type="entry name" value="DUF4283 DOMAIN-CONTAINING PROTEIN"/>
    <property type="match status" value="1"/>
</dbReference>
<accession>A0ABQ9NDV2</accession>
<dbReference type="PANTHER" id="PTHR31286">
    <property type="entry name" value="GLYCINE-RICH CELL WALL STRUCTURAL PROTEIN 1.8-LIKE"/>
    <property type="match status" value="1"/>
</dbReference>
<evidence type="ECO:0008006" key="4">
    <source>
        <dbReference type="Google" id="ProtNLM"/>
    </source>
</evidence>
<protein>
    <recommendedName>
        <fullName evidence="4">DUF4283 domain-containing protein</fullName>
    </recommendedName>
</protein>
<feature type="region of interest" description="Disordered" evidence="1">
    <location>
        <begin position="127"/>
        <end position="180"/>
    </location>
</feature>
<dbReference type="Proteomes" id="UP001174677">
    <property type="component" value="Chromosome 1"/>
</dbReference>
<proteinExistence type="predicted"/>
<feature type="compositionally biased region" description="Basic and acidic residues" evidence="1">
    <location>
        <begin position="170"/>
        <end position="180"/>
    </location>
</feature>
<dbReference type="EMBL" id="JARPOI010000001">
    <property type="protein sequence ID" value="KAJ9190417.1"/>
    <property type="molecule type" value="Genomic_DNA"/>
</dbReference>
<name>A0ABQ9NDV2_HEVBR</name>